<evidence type="ECO:0000256" key="1">
    <source>
        <dbReference type="SAM" id="MobiDB-lite"/>
    </source>
</evidence>
<name>A0A699WJ57_TANCI</name>
<feature type="non-terminal residue" evidence="2">
    <location>
        <position position="135"/>
    </location>
</feature>
<dbReference type="EMBL" id="BKCJ011683640">
    <property type="protein sequence ID" value="GFD46799.1"/>
    <property type="molecule type" value="Genomic_DNA"/>
</dbReference>
<feature type="non-terminal residue" evidence="2">
    <location>
        <position position="1"/>
    </location>
</feature>
<comment type="caution">
    <text evidence="2">The sequence shown here is derived from an EMBL/GenBank/DDBJ whole genome shotgun (WGS) entry which is preliminary data.</text>
</comment>
<dbReference type="AlphaFoldDB" id="A0A699WJ57"/>
<reference evidence="2" key="1">
    <citation type="journal article" date="2019" name="Sci. Rep.">
        <title>Draft genome of Tanacetum cinerariifolium, the natural source of mosquito coil.</title>
        <authorList>
            <person name="Yamashiro T."/>
            <person name="Shiraishi A."/>
            <person name="Satake H."/>
            <person name="Nakayama K."/>
        </authorList>
    </citation>
    <scope>NUCLEOTIDE SEQUENCE</scope>
</reference>
<feature type="region of interest" description="Disordered" evidence="1">
    <location>
        <begin position="1"/>
        <end position="32"/>
    </location>
</feature>
<proteinExistence type="predicted"/>
<organism evidence="2">
    <name type="scientific">Tanacetum cinerariifolium</name>
    <name type="common">Dalmatian daisy</name>
    <name type="synonym">Chrysanthemum cinerariifolium</name>
    <dbReference type="NCBI Taxonomy" id="118510"/>
    <lineage>
        <taxon>Eukaryota</taxon>
        <taxon>Viridiplantae</taxon>
        <taxon>Streptophyta</taxon>
        <taxon>Embryophyta</taxon>
        <taxon>Tracheophyta</taxon>
        <taxon>Spermatophyta</taxon>
        <taxon>Magnoliopsida</taxon>
        <taxon>eudicotyledons</taxon>
        <taxon>Gunneridae</taxon>
        <taxon>Pentapetalae</taxon>
        <taxon>asterids</taxon>
        <taxon>campanulids</taxon>
        <taxon>Asterales</taxon>
        <taxon>Asteraceae</taxon>
        <taxon>Asteroideae</taxon>
        <taxon>Anthemideae</taxon>
        <taxon>Anthemidinae</taxon>
        <taxon>Tanacetum</taxon>
    </lineage>
</organism>
<evidence type="ECO:0000313" key="2">
    <source>
        <dbReference type="EMBL" id="GFD46799.1"/>
    </source>
</evidence>
<protein>
    <submittedName>
        <fullName evidence="2">Uncharacterized protein</fullName>
    </submittedName>
</protein>
<accession>A0A699WJ57</accession>
<gene>
    <name evidence="2" type="ORF">Tci_918768</name>
</gene>
<sequence>APLRQRGQQLRGGGRIWPPRGGALGRHGRQRQPPRFAALHRPGPALLPGPVQGHLVLPRGRGPARGAQLPAGRVGAMNGQKGYSILTLPSWPMRLLLLTLLLSLLTLAQSKEESVLPAATLLRPAAVFDGETLHP</sequence>